<evidence type="ECO:0000313" key="12">
    <source>
        <dbReference type="Proteomes" id="UP000000689"/>
    </source>
</evidence>
<name>G0WEY1_NAUDC</name>
<dbReference type="OMA" id="AEHKYAV"/>
<evidence type="ECO:0008006" key="13">
    <source>
        <dbReference type="Google" id="ProtNLM"/>
    </source>
</evidence>
<evidence type="ECO:0000256" key="7">
    <source>
        <dbReference type="ARBA" id="ARBA00022989"/>
    </source>
</evidence>
<evidence type="ECO:0000256" key="8">
    <source>
        <dbReference type="ARBA" id="ARBA00023136"/>
    </source>
</evidence>
<evidence type="ECO:0000256" key="3">
    <source>
        <dbReference type="ARBA" id="ARBA00005316"/>
    </source>
</evidence>
<dbReference type="GO" id="GO:0006506">
    <property type="term" value="P:GPI anchor biosynthetic process"/>
    <property type="evidence" value="ECO:0007669"/>
    <property type="project" value="UniProtKB-UniPathway"/>
</dbReference>
<gene>
    <name evidence="11" type="primary">NDAI0H01680</name>
    <name evidence="11" type="ordered locus">NDAI_0H01680</name>
</gene>
<keyword evidence="6" id="KW-0256">Endoplasmic reticulum</keyword>
<dbReference type="InterPro" id="IPR019540">
    <property type="entry name" value="PtdIno-glycan_biosynth_class_S"/>
</dbReference>
<reference evidence="11 12" key="1">
    <citation type="journal article" date="2011" name="Proc. Natl. Acad. Sci. U.S.A.">
        <title>Evolutionary erosion of yeast sex chromosomes by mating-type switching accidents.</title>
        <authorList>
            <person name="Gordon J.L."/>
            <person name="Armisen D."/>
            <person name="Proux-Wera E."/>
            <person name="Oheigeartaigh S.S."/>
            <person name="Byrne K.P."/>
            <person name="Wolfe K.H."/>
        </authorList>
    </citation>
    <scope>NUCLEOTIDE SEQUENCE [LARGE SCALE GENOMIC DNA]</scope>
    <source>
        <strain evidence="12">ATCC 10597 / BCRC 20456 / CBS 421 / NBRC 0211 / NRRL Y-12639</strain>
    </source>
</reference>
<dbReference type="eggNOG" id="KOG2459">
    <property type="taxonomic scope" value="Eukaryota"/>
</dbReference>
<keyword evidence="8 10" id="KW-0472">Membrane</keyword>
<evidence type="ECO:0000256" key="10">
    <source>
        <dbReference type="SAM" id="Phobius"/>
    </source>
</evidence>
<dbReference type="UniPathway" id="UPA00196"/>
<accession>G0WEY1</accession>
<dbReference type="GeneID" id="11495873"/>
<evidence type="ECO:0000256" key="4">
    <source>
        <dbReference type="ARBA" id="ARBA00022502"/>
    </source>
</evidence>
<keyword evidence="4" id="KW-0337">GPI-anchor biosynthesis</keyword>
<keyword evidence="7 10" id="KW-1133">Transmembrane helix</keyword>
<dbReference type="RefSeq" id="XP_003671585.1">
    <property type="nucleotide sequence ID" value="XM_003671537.1"/>
</dbReference>
<evidence type="ECO:0000256" key="9">
    <source>
        <dbReference type="ARBA" id="ARBA00023180"/>
    </source>
</evidence>
<dbReference type="GO" id="GO:0042765">
    <property type="term" value="C:GPI-anchor transamidase complex"/>
    <property type="evidence" value="ECO:0007669"/>
    <property type="project" value="EnsemblFungi"/>
</dbReference>
<dbReference type="GO" id="GO:0016255">
    <property type="term" value="P:attachment of GPI anchor to protein"/>
    <property type="evidence" value="ECO:0007669"/>
    <property type="project" value="EnsemblFungi"/>
</dbReference>
<evidence type="ECO:0000313" key="11">
    <source>
        <dbReference type="EMBL" id="CCD26342.1"/>
    </source>
</evidence>
<sequence>MLEKNLRKLIAICFLLTYVLLGIPLWYKLTTIYRATLPIDYIESLHNDQYQDVHLVIPVYIKPDVYKFPDIHDAVQIQINHLLNSLKQKVPWSLQILPYDDTIDEKNHIINLELADFVGYNAAFDSKETTVYYDDKSVASNDLPFFIAQTLIEHTFHIEASELNEIEQPTPQTSISVAYTPNVHLSISLLSGDGLPIGWDIETTLKDYFSPFRELLSPVVNFTVDTSIIYYNDLNLHSLNSTSNITSTQLSHAMDLSELSSMNYFSESVALNLAIVFPSLERNPNGFEFINSPKNHSNWQSFVVPQWGVITINKYPLRKNSYLTESYLNPIMYQFAQDLFELLGLTNSLDDELLSPIITIDSFKRITILKNLEKATETLWSLVKLTKSFQQMAIPKEVLENVRKALELRLNIVEMLNDPKLGDDLVWSQALIMSNQLVEYCETAFFHGEMLKQNFFPQEHKVAVYLPLLGPLTIVTLMGVIKCFKENKLLAKLQEIDEDVSSTTIYNDDEKQDEKLIQGSESDEL</sequence>
<keyword evidence="5 10" id="KW-0812">Transmembrane</keyword>
<dbReference type="PANTHER" id="PTHR21072:SF13">
    <property type="entry name" value="GPI TRANSAMIDASE COMPONENT PIG-S"/>
    <property type="match status" value="1"/>
</dbReference>
<comment type="subcellular location">
    <subcellularLocation>
        <location evidence="1">Endoplasmic reticulum membrane</location>
        <topology evidence="1">Multi-pass membrane protein</topology>
    </subcellularLocation>
</comment>
<dbReference type="GO" id="GO:0005637">
    <property type="term" value="C:nuclear inner membrane"/>
    <property type="evidence" value="ECO:0007669"/>
    <property type="project" value="EnsemblFungi"/>
</dbReference>
<dbReference type="Proteomes" id="UP000000689">
    <property type="component" value="Chromosome 8"/>
</dbReference>
<dbReference type="AlphaFoldDB" id="G0WEY1"/>
<protein>
    <recommendedName>
        <fullName evidence="13">GPI transamidase component GPI17</fullName>
    </recommendedName>
</protein>
<dbReference type="STRING" id="1071378.G0WEY1"/>
<comment type="similarity">
    <text evidence="3">Belongs to the PIGS family.</text>
</comment>
<dbReference type="PANTHER" id="PTHR21072">
    <property type="entry name" value="GPI TRANSAMIDASE COMPONENT PIG-S"/>
    <property type="match status" value="1"/>
</dbReference>
<evidence type="ECO:0000256" key="5">
    <source>
        <dbReference type="ARBA" id="ARBA00022692"/>
    </source>
</evidence>
<evidence type="ECO:0000256" key="1">
    <source>
        <dbReference type="ARBA" id="ARBA00004477"/>
    </source>
</evidence>
<organism evidence="11 12">
    <name type="scientific">Naumovozyma dairenensis (strain ATCC 10597 / BCRC 20456 / CBS 421 / NBRC 0211 / NRRL Y-12639)</name>
    <name type="common">Saccharomyces dairenensis</name>
    <dbReference type="NCBI Taxonomy" id="1071378"/>
    <lineage>
        <taxon>Eukaryota</taxon>
        <taxon>Fungi</taxon>
        <taxon>Dikarya</taxon>
        <taxon>Ascomycota</taxon>
        <taxon>Saccharomycotina</taxon>
        <taxon>Saccharomycetes</taxon>
        <taxon>Saccharomycetales</taxon>
        <taxon>Saccharomycetaceae</taxon>
        <taxon>Naumovozyma</taxon>
    </lineage>
</organism>
<keyword evidence="12" id="KW-1185">Reference proteome</keyword>
<comment type="pathway">
    <text evidence="2">Glycolipid biosynthesis; glycosylphosphatidylinositol-anchor biosynthesis.</text>
</comment>
<proteinExistence type="inferred from homology"/>
<feature type="transmembrane region" description="Helical" evidence="10">
    <location>
        <begin position="9"/>
        <end position="27"/>
    </location>
</feature>
<dbReference type="KEGG" id="ndi:NDAI_0H01680"/>
<feature type="transmembrane region" description="Helical" evidence="10">
    <location>
        <begin position="462"/>
        <end position="484"/>
    </location>
</feature>
<evidence type="ECO:0000256" key="6">
    <source>
        <dbReference type="ARBA" id="ARBA00022824"/>
    </source>
</evidence>
<evidence type="ECO:0000256" key="2">
    <source>
        <dbReference type="ARBA" id="ARBA00004687"/>
    </source>
</evidence>
<dbReference type="Pfam" id="PF10510">
    <property type="entry name" value="PIG-S"/>
    <property type="match status" value="1"/>
</dbReference>
<dbReference type="EMBL" id="HE580274">
    <property type="protein sequence ID" value="CCD26342.1"/>
    <property type="molecule type" value="Genomic_DNA"/>
</dbReference>
<keyword evidence="9" id="KW-0325">Glycoprotein</keyword>
<dbReference type="HOGENOM" id="CLU_010026_1_0_1"/>
<dbReference type="OrthoDB" id="28748at2759"/>